<protein>
    <recommendedName>
        <fullName evidence="2">Urate oxidase N-terminal domain-containing protein</fullName>
    </recommendedName>
</protein>
<dbReference type="InterPro" id="IPR010389">
    <property type="entry name" value="Urate_ox_N"/>
</dbReference>
<dbReference type="GO" id="GO:0009055">
    <property type="term" value="F:electron transfer activity"/>
    <property type="evidence" value="ECO:0007669"/>
    <property type="project" value="InterPro"/>
</dbReference>
<keyword evidence="1" id="KW-0812">Transmembrane</keyword>
<dbReference type="EMBL" id="PKUR01000003">
    <property type="protein sequence ID" value="PLW85659.1"/>
    <property type="molecule type" value="Genomic_DNA"/>
</dbReference>
<dbReference type="GO" id="GO:0020037">
    <property type="term" value="F:heme binding"/>
    <property type="evidence" value="ECO:0007669"/>
    <property type="project" value="InterPro"/>
</dbReference>
<feature type="transmembrane region" description="Helical" evidence="1">
    <location>
        <begin position="84"/>
        <end position="105"/>
    </location>
</feature>
<keyword evidence="1" id="KW-1133">Transmembrane helix</keyword>
<proteinExistence type="predicted"/>
<feature type="transmembrane region" description="Helical" evidence="1">
    <location>
        <begin position="12"/>
        <end position="33"/>
    </location>
</feature>
<feature type="transmembrane region" description="Helical" evidence="1">
    <location>
        <begin position="229"/>
        <end position="246"/>
    </location>
</feature>
<evidence type="ECO:0000313" key="4">
    <source>
        <dbReference type="Proteomes" id="UP000235162"/>
    </source>
</evidence>
<feature type="transmembrane region" description="Helical" evidence="1">
    <location>
        <begin position="149"/>
        <end position="171"/>
    </location>
</feature>
<accession>A0AAP8MDH7</accession>
<dbReference type="AlphaFoldDB" id="A0AAP8MDH7"/>
<reference evidence="3 4" key="1">
    <citation type="submission" date="2018-01" db="EMBL/GenBank/DDBJ databases">
        <title>The draft genome sequence of Halioglobus japonicus S1-36.</title>
        <authorList>
            <person name="Du Z.-J."/>
            <person name="Shi M.-J."/>
        </authorList>
    </citation>
    <scope>NUCLEOTIDE SEQUENCE [LARGE SCALE GENOMIC DNA]</scope>
    <source>
        <strain evidence="3 4">S1-36</strain>
    </source>
</reference>
<dbReference type="KEGG" id="hja:BST95_05120"/>
<dbReference type="InterPro" id="IPR036909">
    <property type="entry name" value="Cyt_c-like_dom_sf"/>
</dbReference>
<gene>
    <name evidence="3" type="ORF">C0029_13685</name>
</gene>
<feature type="domain" description="Urate oxidase N-terminal" evidence="2">
    <location>
        <begin position="3"/>
        <end position="297"/>
    </location>
</feature>
<keyword evidence="4" id="KW-1185">Reference proteome</keyword>
<evidence type="ECO:0000259" key="2">
    <source>
        <dbReference type="Pfam" id="PF06181"/>
    </source>
</evidence>
<sequence>MEAYVLDWLQLIFRWLHVITGVAWIGASFYFVWLDNHLQDPPRWKSDKGIKGDLWAIHGGGIYEVAKYELAPEKMPETLHWFKWEAYSTWLTGMVLMILVFYVGADAYLIDRRVAELSQFQAIATGLGFIVGGWVLYETLCATPLARNGYLLGLVLIGLAVVSAYALTHLFSGRGAYIHMGAMIGTIMAGNVFRVIMPSQRALVAAIEAGDAPDPSWGQKAKLRSTHNNYLTLPLLFIMISNHYPMTYAHEHNWLILLAIIAITAFARHYFNLRHKGINKPIILVISLLATATLAWAVMPKPAPVSDSADTVSQVNAPTAQKILTKHCVSCHSAQPTDETFTTAPMGVMLDTVDQMQQWAPRIKARTVDSMDMPFLNKTGMTPAERATLGAWIDAGAPAN</sequence>
<organism evidence="3 4">
    <name type="scientific">Halioglobus japonicus</name>
    <dbReference type="NCBI Taxonomy" id="930805"/>
    <lineage>
        <taxon>Bacteria</taxon>
        <taxon>Pseudomonadati</taxon>
        <taxon>Pseudomonadota</taxon>
        <taxon>Gammaproteobacteria</taxon>
        <taxon>Cellvibrionales</taxon>
        <taxon>Halieaceae</taxon>
        <taxon>Halioglobus</taxon>
    </lineage>
</organism>
<feature type="transmembrane region" description="Helical" evidence="1">
    <location>
        <begin position="177"/>
        <end position="197"/>
    </location>
</feature>
<evidence type="ECO:0000313" key="3">
    <source>
        <dbReference type="EMBL" id="PLW85659.1"/>
    </source>
</evidence>
<feature type="transmembrane region" description="Helical" evidence="1">
    <location>
        <begin position="252"/>
        <end position="270"/>
    </location>
</feature>
<dbReference type="Proteomes" id="UP000235162">
    <property type="component" value="Unassembled WGS sequence"/>
</dbReference>
<dbReference type="Pfam" id="PF06181">
    <property type="entry name" value="Urate_ox_N"/>
    <property type="match status" value="1"/>
</dbReference>
<dbReference type="RefSeq" id="WP_084198419.1">
    <property type="nucleotide sequence ID" value="NZ_BMYL01000003.1"/>
</dbReference>
<evidence type="ECO:0000256" key="1">
    <source>
        <dbReference type="SAM" id="Phobius"/>
    </source>
</evidence>
<name>A0AAP8MDH7_9GAMM</name>
<feature type="transmembrane region" description="Helical" evidence="1">
    <location>
        <begin position="282"/>
        <end position="299"/>
    </location>
</feature>
<feature type="transmembrane region" description="Helical" evidence="1">
    <location>
        <begin position="117"/>
        <end position="137"/>
    </location>
</feature>
<keyword evidence="1" id="KW-0472">Membrane</keyword>
<comment type="caution">
    <text evidence="3">The sequence shown here is derived from an EMBL/GenBank/DDBJ whole genome shotgun (WGS) entry which is preliminary data.</text>
</comment>
<dbReference type="SUPFAM" id="SSF46626">
    <property type="entry name" value="Cytochrome c"/>
    <property type="match status" value="1"/>
</dbReference>